<protein>
    <submittedName>
        <fullName evidence="3">Uncharacterized protein</fullName>
    </submittedName>
</protein>
<dbReference type="RefSeq" id="WP_218596159.1">
    <property type="nucleotide sequence ID" value="NZ_JADQDE010000005.1"/>
</dbReference>
<feature type="chain" id="PRO_5045032170" evidence="1">
    <location>
        <begin position="19"/>
        <end position="130"/>
    </location>
</feature>
<dbReference type="PROSITE" id="PS51257">
    <property type="entry name" value="PROKAR_LIPOPROTEIN"/>
    <property type="match status" value="1"/>
</dbReference>
<sequence length="130" mass="14160">MRRPLALAALLLALAACAGNNGTVAEKWLPRLMEENAFICQQSVCDTSERRAELTAELAADAREGGDRYRGVASLADRANLAYTHWEDECYPSGDRSPSAGMSCDEAFSLTLYGTDELEQLVREVATAEQ</sequence>
<dbReference type="EMBL" id="JADQDF010000001">
    <property type="protein sequence ID" value="MBW0131198.1"/>
    <property type="molecule type" value="Genomic_DNA"/>
</dbReference>
<evidence type="ECO:0000313" key="3">
    <source>
        <dbReference type="EMBL" id="MBW0132635.1"/>
    </source>
</evidence>
<organism evidence="3 4">
    <name type="scientific">Pseudonocardia oceani</name>
    <dbReference type="NCBI Taxonomy" id="2792013"/>
    <lineage>
        <taxon>Bacteria</taxon>
        <taxon>Bacillati</taxon>
        <taxon>Actinomycetota</taxon>
        <taxon>Actinomycetes</taxon>
        <taxon>Pseudonocardiales</taxon>
        <taxon>Pseudonocardiaceae</taxon>
        <taxon>Pseudonocardia</taxon>
    </lineage>
</organism>
<reference evidence="3 4" key="1">
    <citation type="submission" date="2020-11" db="EMBL/GenBank/DDBJ databases">
        <title>Pseudonocardia abyssalis sp. nov. and Pseudonocardia oceani sp. nov., description and phylogenomic analysis of two novel actinomycetes isolated from the deep Southern Ocean.</title>
        <authorList>
            <person name="Parra J."/>
        </authorList>
    </citation>
    <scope>NUCLEOTIDE SEQUENCE [LARGE SCALE GENOMIC DNA]</scope>
    <source>
        <strain evidence="3">KRD-185</strain>
        <strain evidence="4">KRD185</strain>
    </source>
</reference>
<proteinExistence type="predicted"/>
<dbReference type="Proteomes" id="UP000694300">
    <property type="component" value="Unassembled WGS sequence"/>
</dbReference>
<accession>A0ABS6UK36</accession>
<evidence type="ECO:0000256" key="1">
    <source>
        <dbReference type="SAM" id="SignalP"/>
    </source>
</evidence>
<comment type="caution">
    <text evidence="3">The sequence shown here is derived from an EMBL/GenBank/DDBJ whole genome shotgun (WGS) entry which is preliminary data.</text>
</comment>
<feature type="signal peptide" evidence="1">
    <location>
        <begin position="1"/>
        <end position="18"/>
    </location>
</feature>
<gene>
    <name evidence="2" type="ORF">I4I82_26460</name>
    <name evidence="3" type="ORF">I4I82_33850</name>
</gene>
<dbReference type="EMBL" id="JADQDF010000003">
    <property type="protein sequence ID" value="MBW0132635.1"/>
    <property type="molecule type" value="Genomic_DNA"/>
</dbReference>
<evidence type="ECO:0000313" key="2">
    <source>
        <dbReference type="EMBL" id="MBW0131198.1"/>
    </source>
</evidence>
<evidence type="ECO:0000313" key="4">
    <source>
        <dbReference type="Proteomes" id="UP000694300"/>
    </source>
</evidence>
<keyword evidence="4" id="KW-1185">Reference proteome</keyword>
<keyword evidence="1" id="KW-0732">Signal</keyword>
<name>A0ABS6UK36_9PSEU</name>